<dbReference type="AlphaFoldDB" id="A0A512BTS9"/>
<gene>
    <name evidence="2" type="ORF">MAE02_30460</name>
</gene>
<feature type="region of interest" description="Disordered" evidence="1">
    <location>
        <begin position="1"/>
        <end position="31"/>
    </location>
</feature>
<protein>
    <submittedName>
        <fullName evidence="2">Uncharacterized protein</fullName>
    </submittedName>
</protein>
<evidence type="ECO:0000256" key="1">
    <source>
        <dbReference type="SAM" id="MobiDB-lite"/>
    </source>
</evidence>
<dbReference type="Proteomes" id="UP000321085">
    <property type="component" value="Unassembled WGS sequence"/>
</dbReference>
<evidence type="ECO:0000313" key="3">
    <source>
        <dbReference type="Proteomes" id="UP000321085"/>
    </source>
</evidence>
<comment type="caution">
    <text evidence="2">The sequence shown here is derived from an EMBL/GenBank/DDBJ whole genome shotgun (WGS) entry which is preliminary data.</text>
</comment>
<accession>A0A512BTS9</accession>
<proteinExistence type="predicted"/>
<dbReference type="EMBL" id="BJYU01000040">
    <property type="protein sequence ID" value="GEO15350.1"/>
    <property type="molecule type" value="Genomic_DNA"/>
</dbReference>
<evidence type="ECO:0000313" key="2">
    <source>
        <dbReference type="EMBL" id="GEO15350.1"/>
    </source>
</evidence>
<reference evidence="2 3" key="1">
    <citation type="submission" date="2019-07" db="EMBL/GenBank/DDBJ databases">
        <title>Whole genome shotgun sequence of Microvirga aerophila NBRC 106136.</title>
        <authorList>
            <person name="Hosoyama A."/>
            <person name="Uohara A."/>
            <person name="Ohji S."/>
            <person name="Ichikawa N."/>
        </authorList>
    </citation>
    <scope>NUCLEOTIDE SEQUENCE [LARGE SCALE GENOMIC DNA]</scope>
    <source>
        <strain evidence="2 3">NBRC 106136</strain>
    </source>
</reference>
<name>A0A512BTS9_9HYPH</name>
<keyword evidence="3" id="KW-1185">Reference proteome</keyword>
<sequence>MAGAFVGEKANDNDVGEARVQSISPPRPGDLISSGIVTAEDMLITRDPITGDCMVADYEGEVVLFTLPRESSLDEVRRAAAIYASGFQIGFDQGRAVAQSAGFPADLLRE</sequence>
<dbReference type="RefSeq" id="WP_147021807.1">
    <property type="nucleotide sequence ID" value="NZ_BJYU01000040.1"/>
</dbReference>
<organism evidence="2 3">
    <name type="scientific">Microvirga aerophila</name>
    <dbReference type="NCBI Taxonomy" id="670291"/>
    <lineage>
        <taxon>Bacteria</taxon>
        <taxon>Pseudomonadati</taxon>
        <taxon>Pseudomonadota</taxon>
        <taxon>Alphaproteobacteria</taxon>
        <taxon>Hyphomicrobiales</taxon>
        <taxon>Methylobacteriaceae</taxon>
        <taxon>Microvirga</taxon>
    </lineage>
</organism>